<protein>
    <submittedName>
        <fullName evidence="1">Uncharacterized protein</fullName>
    </submittedName>
</protein>
<reference evidence="2" key="1">
    <citation type="submission" date="2016-10" db="EMBL/GenBank/DDBJ databases">
        <authorList>
            <person name="Varghese N."/>
            <person name="Submissions S."/>
        </authorList>
    </citation>
    <scope>NUCLEOTIDE SEQUENCE [LARGE SCALE GENOMIC DNA]</scope>
    <source>
        <strain evidence="2">CGMCC 1.7739</strain>
    </source>
</reference>
<dbReference type="InterPro" id="IPR036388">
    <property type="entry name" value="WH-like_DNA-bd_sf"/>
</dbReference>
<evidence type="ECO:0000313" key="2">
    <source>
        <dbReference type="Proteomes" id="UP000198876"/>
    </source>
</evidence>
<name>A0A1I2NGM5_9EURY</name>
<dbReference type="RefSeq" id="WP_143095469.1">
    <property type="nucleotide sequence ID" value="NZ_FOOQ01000001.1"/>
</dbReference>
<dbReference type="AlphaFoldDB" id="A0A1I2NGM5"/>
<gene>
    <name evidence="1" type="ORF">SAMN04488063_1115</name>
</gene>
<evidence type="ECO:0000313" key="1">
    <source>
        <dbReference type="EMBL" id="SFG00847.1"/>
    </source>
</evidence>
<dbReference type="Proteomes" id="UP000198876">
    <property type="component" value="Unassembled WGS sequence"/>
</dbReference>
<sequence>MIVEVDGQRVDIKHYAAIFLQSLHELGGTANTRDIATRSGLATWQVNEAYKQTEDMGLVAWYGKYDATSRGPGSDPKLYELTGSGRRVVERGVPGKVIALNQTGAKLPEQEINELKEWVARVEGKVNAAEQSEVSHRFDEFRARLDEAENVEDVQEDLANLEEYLYEWHESAETYLRAIRRALHDQGIDLTDYFESDD</sequence>
<organism evidence="1 2">
    <name type="scientific">Halopelagius inordinatus</name>
    <dbReference type="NCBI Taxonomy" id="553467"/>
    <lineage>
        <taxon>Archaea</taxon>
        <taxon>Methanobacteriati</taxon>
        <taxon>Methanobacteriota</taxon>
        <taxon>Stenosarchaea group</taxon>
        <taxon>Halobacteria</taxon>
        <taxon>Halobacteriales</taxon>
        <taxon>Haloferacaceae</taxon>
    </lineage>
</organism>
<proteinExistence type="predicted"/>
<dbReference type="EMBL" id="FOOQ01000001">
    <property type="protein sequence ID" value="SFG00847.1"/>
    <property type="molecule type" value="Genomic_DNA"/>
</dbReference>
<dbReference type="Gene3D" id="1.10.10.10">
    <property type="entry name" value="Winged helix-like DNA-binding domain superfamily/Winged helix DNA-binding domain"/>
    <property type="match status" value="1"/>
</dbReference>
<keyword evidence="2" id="KW-1185">Reference proteome</keyword>
<accession>A0A1I2NGM5</accession>